<keyword evidence="1" id="KW-0472">Membrane</keyword>
<dbReference type="Proteomes" id="UP000230750">
    <property type="component" value="Unassembled WGS sequence"/>
</dbReference>
<feature type="transmembrane region" description="Helical" evidence="1">
    <location>
        <begin position="7"/>
        <end position="28"/>
    </location>
</feature>
<evidence type="ECO:0000256" key="1">
    <source>
        <dbReference type="SAM" id="Phobius"/>
    </source>
</evidence>
<dbReference type="InterPro" id="IPR009030">
    <property type="entry name" value="Growth_fac_rcpt_cys_sf"/>
</dbReference>
<evidence type="ECO:0000259" key="2">
    <source>
        <dbReference type="Pfam" id="PF07699"/>
    </source>
</evidence>
<keyword evidence="4" id="KW-1185">Reference proteome</keyword>
<accession>A0A2G8KHB7</accession>
<reference evidence="3 4" key="1">
    <citation type="journal article" date="2017" name="PLoS Biol.">
        <title>The sea cucumber genome provides insights into morphological evolution and visceral regeneration.</title>
        <authorList>
            <person name="Zhang X."/>
            <person name="Sun L."/>
            <person name="Yuan J."/>
            <person name="Sun Y."/>
            <person name="Gao Y."/>
            <person name="Zhang L."/>
            <person name="Li S."/>
            <person name="Dai H."/>
            <person name="Hamel J.F."/>
            <person name="Liu C."/>
            <person name="Yu Y."/>
            <person name="Liu S."/>
            <person name="Lin W."/>
            <person name="Guo K."/>
            <person name="Jin S."/>
            <person name="Xu P."/>
            <person name="Storey K.B."/>
            <person name="Huan P."/>
            <person name="Zhang T."/>
            <person name="Zhou Y."/>
            <person name="Zhang J."/>
            <person name="Lin C."/>
            <person name="Li X."/>
            <person name="Xing L."/>
            <person name="Huo D."/>
            <person name="Sun M."/>
            <person name="Wang L."/>
            <person name="Mercier A."/>
            <person name="Li F."/>
            <person name="Yang H."/>
            <person name="Xiang J."/>
        </authorList>
    </citation>
    <scope>NUCLEOTIDE SEQUENCE [LARGE SCALE GENOMIC DNA]</scope>
    <source>
        <strain evidence="3">Shaxun</strain>
        <tissue evidence="3">Muscle</tissue>
    </source>
</reference>
<dbReference type="SMART" id="SM01411">
    <property type="entry name" value="Ephrin_rec_like"/>
    <property type="match status" value="1"/>
</dbReference>
<gene>
    <name evidence="3" type="ORF">BSL78_15747</name>
</gene>
<comment type="caution">
    <text evidence="3">The sequence shown here is derived from an EMBL/GenBank/DDBJ whole genome shotgun (WGS) entry which is preliminary data.</text>
</comment>
<dbReference type="SUPFAM" id="SSF57184">
    <property type="entry name" value="Growth factor receptor domain"/>
    <property type="match status" value="1"/>
</dbReference>
<protein>
    <recommendedName>
        <fullName evidence="2">Tyrosine-protein kinase ephrin type A/B receptor-like domain-containing protein</fullName>
    </recommendedName>
</protein>
<dbReference type="Gene3D" id="2.10.50.10">
    <property type="entry name" value="Tumor Necrosis Factor Receptor, subunit A, domain 2"/>
    <property type="match status" value="1"/>
</dbReference>
<evidence type="ECO:0000313" key="4">
    <source>
        <dbReference type="Proteomes" id="UP000230750"/>
    </source>
</evidence>
<name>A0A2G8KHB7_STIJA</name>
<organism evidence="3 4">
    <name type="scientific">Stichopus japonicus</name>
    <name type="common">Sea cucumber</name>
    <dbReference type="NCBI Taxonomy" id="307972"/>
    <lineage>
        <taxon>Eukaryota</taxon>
        <taxon>Metazoa</taxon>
        <taxon>Echinodermata</taxon>
        <taxon>Eleutherozoa</taxon>
        <taxon>Echinozoa</taxon>
        <taxon>Holothuroidea</taxon>
        <taxon>Aspidochirotacea</taxon>
        <taxon>Aspidochirotida</taxon>
        <taxon>Stichopodidae</taxon>
        <taxon>Apostichopus</taxon>
    </lineage>
</organism>
<proteinExistence type="predicted"/>
<dbReference type="EMBL" id="MRZV01000583">
    <property type="protein sequence ID" value="PIK47386.1"/>
    <property type="molecule type" value="Genomic_DNA"/>
</dbReference>
<dbReference type="InterPro" id="IPR011641">
    <property type="entry name" value="Tyr-kin_ephrin_A/B_rcpt-like"/>
</dbReference>
<feature type="domain" description="Tyrosine-protein kinase ephrin type A/B receptor-like" evidence="2">
    <location>
        <begin position="54"/>
        <end position="85"/>
    </location>
</feature>
<dbReference type="AlphaFoldDB" id="A0A2G8KHB7"/>
<dbReference type="Pfam" id="PF07699">
    <property type="entry name" value="Ephrin_rec_like"/>
    <property type="match status" value="1"/>
</dbReference>
<sequence length="106" mass="11944">MGKRFCVRNAFVPVVTFWANLHVLTLFFQKQGFMCQRSGNKEKCRPCASGLFADGNGMCRQCPRGGFYQDEIGSQECKTCSNGNLVKRRGVICLGLHNVSRRNKSF</sequence>
<keyword evidence="1" id="KW-0812">Transmembrane</keyword>
<evidence type="ECO:0000313" key="3">
    <source>
        <dbReference type="EMBL" id="PIK47386.1"/>
    </source>
</evidence>
<keyword evidence="1" id="KW-1133">Transmembrane helix</keyword>